<evidence type="ECO:0000259" key="5">
    <source>
        <dbReference type="Pfam" id="PF04542"/>
    </source>
</evidence>
<dbReference type="InterPro" id="IPR013324">
    <property type="entry name" value="RNA_pol_sigma_r3/r4-like"/>
</dbReference>
<dbReference type="Proteomes" id="UP000610931">
    <property type="component" value="Unassembled WGS sequence"/>
</dbReference>
<dbReference type="RefSeq" id="WP_199115152.1">
    <property type="nucleotide sequence ID" value="NZ_JAELVQ010000011.1"/>
</dbReference>
<keyword evidence="2" id="KW-0805">Transcription regulation</keyword>
<dbReference type="SUPFAM" id="SSF88946">
    <property type="entry name" value="Sigma2 domain of RNA polymerase sigma factors"/>
    <property type="match status" value="1"/>
</dbReference>
<accession>A0A8J7JC40</accession>
<feature type="domain" description="RNA polymerase sigma-70 region 2" evidence="5">
    <location>
        <begin position="23"/>
        <end position="90"/>
    </location>
</feature>
<keyword evidence="8" id="KW-1185">Reference proteome</keyword>
<dbReference type="InterPro" id="IPR014284">
    <property type="entry name" value="RNA_pol_sigma-70_dom"/>
</dbReference>
<dbReference type="InterPro" id="IPR013325">
    <property type="entry name" value="RNA_pol_sigma_r2"/>
</dbReference>
<dbReference type="NCBIfam" id="TIGR02985">
    <property type="entry name" value="Sig70_bacteroi1"/>
    <property type="match status" value="1"/>
</dbReference>
<protein>
    <submittedName>
        <fullName evidence="7">RNA polymerase sigma-70 factor</fullName>
    </submittedName>
</protein>
<dbReference type="InterPro" id="IPR013249">
    <property type="entry name" value="RNA_pol_sigma70_r4_t2"/>
</dbReference>
<sequence length="189" mass="22440">MSLNFENVILNLKKGDPNAFKQLFDSFYEKLYAFSFNYVKDEYAAEEVVENTMLMVWEKRQNLDAIKDLKSYLYKSVRNASFDYLKKKKKVVSLDIESHDSLFNFEQHIIQEETHKLLIDALNSLPKKCRKVFEMCCIEGLKYKEVADDLQISINTVKSQRSRAIELLKEQLKESHFYLFILNHFLIKD</sequence>
<dbReference type="EMBL" id="JAELVQ010000011">
    <property type="protein sequence ID" value="MBJ6368389.1"/>
    <property type="molecule type" value="Genomic_DNA"/>
</dbReference>
<reference evidence="7" key="1">
    <citation type="submission" date="2020-12" db="EMBL/GenBank/DDBJ databases">
        <title>Snuella sp. nov., isolated from sediment in Incheon.</title>
        <authorList>
            <person name="Kim W."/>
        </authorList>
    </citation>
    <scope>NUCLEOTIDE SEQUENCE</scope>
    <source>
        <strain evidence="7">CAU 1569</strain>
    </source>
</reference>
<comment type="caution">
    <text evidence="7">The sequence shown here is derived from an EMBL/GenBank/DDBJ whole genome shotgun (WGS) entry which is preliminary data.</text>
</comment>
<evidence type="ECO:0000313" key="7">
    <source>
        <dbReference type="EMBL" id="MBJ6368389.1"/>
    </source>
</evidence>
<evidence type="ECO:0000256" key="4">
    <source>
        <dbReference type="ARBA" id="ARBA00023163"/>
    </source>
</evidence>
<keyword evidence="4" id="KW-0804">Transcription</keyword>
<dbReference type="SUPFAM" id="SSF88659">
    <property type="entry name" value="Sigma3 and sigma4 domains of RNA polymerase sigma factors"/>
    <property type="match status" value="1"/>
</dbReference>
<dbReference type="NCBIfam" id="TIGR02937">
    <property type="entry name" value="sigma70-ECF"/>
    <property type="match status" value="1"/>
</dbReference>
<evidence type="ECO:0000259" key="6">
    <source>
        <dbReference type="Pfam" id="PF08281"/>
    </source>
</evidence>
<proteinExistence type="inferred from homology"/>
<organism evidence="7 8">
    <name type="scientific">Snuella sedimenti</name>
    <dbReference type="NCBI Taxonomy" id="2798802"/>
    <lineage>
        <taxon>Bacteria</taxon>
        <taxon>Pseudomonadati</taxon>
        <taxon>Bacteroidota</taxon>
        <taxon>Flavobacteriia</taxon>
        <taxon>Flavobacteriales</taxon>
        <taxon>Flavobacteriaceae</taxon>
        <taxon>Snuella</taxon>
    </lineage>
</organism>
<dbReference type="GO" id="GO:0006352">
    <property type="term" value="P:DNA-templated transcription initiation"/>
    <property type="evidence" value="ECO:0007669"/>
    <property type="project" value="InterPro"/>
</dbReference>
<dbReference type="AlphaFoldDB" id="A0A8J7JC40"/>
<dbReference type="InterPro" id="IPR039425">
    <property type="entry name" value="RNA_pol_sigma-70-like"/>
</dbReference>
<evidence type="ECO:0000256" key="1">
    <source>
        <dbReference type="ARBA" id="ARBA00010641"/>
    </source>
</evidence>
<evidence type="ECO:0000256" key="3">
    <source>
        <dbReference type="ARBA" id="ARBA00023082"/>
    </source>
</evidence>
<dbReference type="Gene3D" id="1.10.10.10">
    <property type="entry name" value="Winged helix-like DNA-binding domain superfamily/Winged helix DNA-binding domain"/>
    <property type="match status" value="1"/>
</dbReference>
<keyword evidence="3" id="KW-0731">Sigma factor</keyword>
<evidence type="ECO:0000256" key="2">
    <source>
        <dbReference type="ARBA" id="ARBA00023015"/>
    </source>
</evidence>
<dbReference type="InterPro" id="IPR014327">
    <property type="entry name" value="RNA_pol_sigma70_bacteroid"/>
</dbReference>
<dbReference type="CDD" id="cd06171">
    <property type="entry name" value="Sigma70_r4"/>
    <property type="match status" value="1"/>
</dbReference>
<dbReference type="GO" id="GO:0003677">
    <property type="term" value="F:DNA binding"/>
    <property type="evidence" value="ECO:0007669"/>
    <property type="project" value="InterPro"/>
</dbReference>
<feature type="domain" description="RNA polymerase sigma factor 70 region 4 type 2" evidence="6">
    <location>
        <begin position="117"/>
        <end position="166"/>
    </location>
</feature>
<dbReference type="GO" id="GO:0016987">
    <property type="term" value="F:sigma factor activity"/>
    <property type="evidence" value="ECO:0007669"/>
    <property type="project" value="UniProtKB-KW"/>
</dbReference>
<evidence type="ECO:0000313" key="8">
    <source>
        <dbReference type="Proteomes" id="UP000610931"/>
    </source>
</evidence>
<comment type="similarity">
    <text evidence="1">Belongs to the sigma-70 factor family. ECF subfamily.</text>
</comment>
<name>A0A8J7JC40_9FLAO</name>
<dbReference type="Pfam" id="PF04542">
    <property type="entry name" value="Sigma70_r2"/>
    <property type="match status" value="1"/>
</dbReference>
<dbReference type="PANTHER" id="PTHR43133">
    <property type="entry name" value="RNA POLYMERASE ECF-TYPE SIGMA FACTO"/>
    <property type="match status" value="1"/>
</dbReference>
<dbReference type="InterPro" id="IPR007627">
    <property type="entry name" value="RNA_pol_sigma70_r2"/>
</dbReference>
<gene>
    <name evidence="7" type="ORF">JF259_09855</name>
</gene>
<dbReference type="Pfam" id="PF08281">
    <property type="entry name" value="Sigma70_r4_2"/>
    <property type="match status" value="1"/>
</dbReference>
<dbReference type="InterPro" id="IPR036388">
    <property type="entry name" value="WH-like_DNA-bd_sf"/>
</dbReference>
<dbReference type="PANTHER" id="PTHR43133:SF46">
    <property type="entry name" value="RNA POLYMERASE SIGMA-70 FACTOR ECF SUBFAMILY"/>
    <property type="match status" value="1"/>
</dbReference>
<dbReference type="Gene3D" id="1.10.1740.10">
    <property type="match status" value="1"/>
</dbReference>